<dbReference type="Proteomes" id="UP000789525">
    <property type="component" value="Unassembled WGS sequence"/>
</dbReference>
<proteinExistence type="predicted"/>
<dbReference type="EMBL" id="CAJVPT010058894">
    <property type="protein sequence ID" value="CAG8761051.1"/>
    <property type="molecule type" value="Genomic_DNA"/>
</dbReference>
<comment type="caution">
    <text evidence="1">The sequence shown here is derived from an EMBL/GenBank/DDBJ whole genome shotgun (WGS) entry which is preliminary data.</text>
</comment>
<reference evidence="1" key="1">
    <citation type="submission" date="2021-06" db="EMBL/GenBank/DDBJ databases">
        <authorList>
            <person name="Kallberg Y."/>
            <person name="Tangrot J."/>
            <person name="Rosling A."/>
        </authorList>
    </citation>
    <scope>NUCLEOTIDE SEQUENCE</scope>
    <source>
        <strain evidence="1">CL356</strain>
    </source>
</reference>
<evidence type="ECO:0000313" key="2">
    <source>
        <dbReference type="Proteomes" id="UP000789525"/>
    </source>
</evidence>
<accession>A0ACA9QTU6</accession>
<feature type="non-terminal residue" evidence="1">
    <location>
        <position position="139"/>
    </location>
</feature>
<protein>
    <submittedName>
        <fullName evidence="1">12163_t:CDS:1</fullName>
    </submittedName>
</protein>
<keyword evidence="2" id="KW-1185">Reference proteome</keyword>
<gene>
    <name evidence="1" type="ORF">ACOLOM_LOCUS13196</name>
</gene>
<evidence type="ECO:0000313" key="1">
    <source>
        <dbReference type="EMBL" id="CAG8761051.1"/>
    </source>
</evidence>
<organism evidence="1 2">
    <name type="scientific">Acaulospora colombiana</name>
    <dbReference type="NCBI Taxonomy" id="27376"/>
    <lineage>
        <taxon>Eukaryota</taxon>
        <taxon>Fungi</taxon>
        <taxon>Fungi incertae sedis</taxon>
        <taxon>Mucoromycota</taxon>
        <taxon>Glomeromycotina</taxon>
        <taxon>Glomeromycetes</taxon>
        <taxon>Diversisporales</taxon>
        <taxon>Acaulosporaceae</taxon>
        <taxon>Acaulospora</taxon>
    </lineage>
</organism>
<feature type="non-terminal residue" evidence="1">
    <location>
        <position position="1"/>
    </location>
</feature>
<sequence>DEVEAKKQFQLFCLHAFVQSEESAVASSLLDAFEQGDQELLETTVHRQIITFLDNDIAKLARGLQVPGGISQRPPQKLPLESLGLNNKVIHTHGQQQNTTYDQKENDLVDNRGESLPEFNENNNGQQNFSNDDDIYDSY</sequence>
<name>A0ACA9QTU6_9GLOM</name>